<sequence>MIKTAQALLIAGSVLTIAGLCAAGQGKAWSINAFLIGTATTAAAGLPLKLAAEGF</sequence>
<keyword evidence="1" id="KW-1133">Transmembrane helix</keyword>
<dbReference type="GeneID" id="55412216"/>
<dbReference type="Proteomes" id="UP000504725">
    <property type="component" value="Segment"/>
</dbReference>
<reference evidence="2 3" key="1">
    <citation type="journal article" date="2013" name="PLoS Genet.">
        <title>Expanding the Marine Virosphere Using Metagenomics.</title>
        <authorList>
            <person name="Mizuno C.M."/>
            <person name="Rodriguez-Valera F."/>
            <person name="Kimes N.E."/>
            <person name="Ghai R."/>
        </authorList>
    </citation>
    <scope>NUCLEOTIDE SEQUENCE [LARGE SCALE GENOMIC DNA]</scope>
    <source>
        <strain evidence="2">UvMED-CGR-U-MedDCM-OCT-S38-C3</strain>
    </source>
</reference>
<evidence type="ECO:0000256" key="1">
    <source>
        <dbReference type="SAM" id="Phobius"/>
    </source>
</evidence>
<protein>
    <submittedName>
        <fullName evidence="2">Uncharacterized protein</fullName>
    </submittedName>
</protein>
<feature type="transmembrane region" description="Helical" evidence="1">
    <location>
        <begin position="33"/>
        <end position="52"/>
    </location>
</feature>
<keyword evidence="3" id="KW-1185">Reference proteome</keyword>
<evidence type="ECO:0000313" key="2">
    <source>
        <dbReference type="EMBL" id="BAQ94467.1"/>
    </source>
</evidence>
<organism evidence="2 3">
    <name type="scientific">uncultured phage_MedDCM-OCT-S38-C3</name>
    <dbReference type="NCBI Taxonomy" id="2740803"/>
    <lineage>
        <taxon>Viruses</taxon>
        <taxon>Duplodnaviria</taxon>
        <taxon>Heunggongvirae</taxon>
        <taxon>Uroviricota</taxon>
        <taxon>Caudoviricetes</taxon>
        <taxon>Autographivirales</taxon>
        <taxon>Stopalavirus</taxon>
        <taxon>Stopalavirus S38C3</taxon>
    </lineage>
</organism>
<evidence type="ECO:0000313" key="3">
    <source>
        <dbReference type="Proteomes" id="UP000504725"/>
    </source>
</evidence>
<name>A0A6S4PD52_9CAUD</name>
<dbReference type="EMBL" id="AP013548">
    <property type="protein sequence ID" value="BAQ94467.1"/>
    <property type="molecule type" value="Genomic_DNA"/>
</dbReference>
<dbReference type="RefSeq" id="YP_009777964.1">
    <property type="nucleotide sequence ID" value="NC_047707.1"/>
</dbReference>
<accession>A0A6S4PD52</accession>
<keyword evidence="1" id="KW-0472">Membrane</keyword>
<proteinExistence type="predicted"/>
<keyword evidence="1" id="KW-0812">Transmembrane</keyword>
<dbReference type="KEGG" id="vg:55412216"/>